<evidence type="ECO:0000256" key="6">
    <source>
        <dbReference type="ARBA" id="ARBA00047665"/>
    </source>
</evidence>
<sequence>MEIKKTFLYQYHQDKAAKMSLFADYLLPVYYKKYGAIEEHNWTRKNASIFDVSHMPQLLITDPNAIQILKKITPSLFHNTPINKAKYTVILNKNGGIIDDWIVTKLSNESFYAVINANGAIKCITWLKEHFKIINVLNKSLIALQGPESKEVLRNAIPNIIIPKKFEMLYSKWDSIEIGVTRIGYTGEDGFELSITNNAVVKLWNLLLNMDKVQPAGLAARDSLRLEAGYPLCGSDINDKISPVEANLSWLIKSTDCYNSNKIQNQIQHGTEYKRIGFKLSKKRIPRNNNTVFNTAGIKIGAITSAAFMPNANCTGGQMYVKSNVKPGDLINVDFFGSLIKAYVHNLVFLT</sequence>
<dbReference type="SUPFAM" id="SSF101790">
    <property type="entry name" value="Aminomethyltransferase beta-barrel domain"/>
    <property type="match status" value="1"/>
</dbReference>
<protein>
    <recommendedName>
        <fullName evidence="2">aminomethyltransferase</fullName>
        <ecNumber evidence="2">2.1.2.10</ecNumber>
    </recommendedName>
    <alternativeName>
        <fullName evidence="5">Glycine cleavage system T protein</fullName>
    </alternativeName>
</protein>
<dbReference type="InterPro" id="IPR028896">
    <property type="entry name" value="GcvT/YgfZ/DmdA"/>
</dbReference>
<dbReference type="EMBL" id="CAWVOK010000033">
    <property type="protein sequence ID" value="CAK8163524.1"/>
    <property type="molecule type" value="Genomic_DNA"/>
</dbReference>
<evidence type="ECO:0000259" key="7">
    <source>
        <dbReference type="Pfam" id="PF01571"/>
    </source>
</evidence>
<dbReference type="Gene3D" id="3.30.70.1400">
    <property type="entry name" value="Aminomethyltransferase beta-barrel domains"/>
    <property type="match status" value="1"/>
</dbReference>
<reference evidence="9 10" key="1">
    <citation type="submission" date="2024-01" db="EMBL/GenBank/DDBJ databases">
        <authorList>
            <person name="Kunselman E."/>
        </authorList>
    </citation>
    <scope>NUCLEOTIDE SEQUENCE [LARGE SCALE GENOMIC DNA]</scope>
    <source>
        <strain evidence="9">2 abalone samples</strain>
    </source>
</reference>
<comment type="caution">
    <text evidence="9">The sequence shown here is derived from an EMBL/GenBank/DDBJ whole genome shotgun (WGS) entry which is preliminary data.</text>
</comment>
<gene>
    <name evidence="9" type="ORF">CAXC1_70050</name>
</gene>
<keyword evidence="4 9" id="KW-0808">Transferase</keyword>
<keyword evidence="10" id="KW-1185">Reference proteome</keyword>
<dbReference type="InterPro" id="IPR006222">
    <property type="entry name" value="GCVT_N"/>
</dbReference>
<dbReference type="Gene3D" id="3.30.1360.120">
    <property type="entry name" value="Probable tRNA modification gtpase trme, domain 1"/>
    <property type="match status" value="1"/>
</dbReference>
<evidence type="ECO:0000256" key="4">
    <source>
        <dbReference type="ARBA" id="ARBA00022679"/>
    </source>
</evidence>
<feature type="domain" description="GCVT N-terminal" evidence="7">
    <location>
        <begin position="8"/>
        <end position="254"/>
    </location>
</feature>
<dbReference type="InterPro" id="IPR013977">
    <property type="entry name" value="GcvT_C"/>
</dbReference>
<dbReference type="InterPro" id="IPR027266">
    <property type="entry name" value="TrmE/GcvT-like"/>
</dbReference>
<keyword evidence="3" id="KW-0032">Aminotransferase</keyword>
<name>A0ABM9N9A6_9RICK</name>
<feature type="domain" description="Aminomethyltransferase C-terminal" evidence="8">
    <location>
        <begin position="274"/>
        <end position="349"/>
    </location>
</feature>
<dbReference type="EC" id="2.1.2.10" evidence="2"/>
<evidence type="ECO:0000313" key="9">
    <source>
        <dbReference type="EMBL" id="CAK8163524.1"/>
    </source>
</evidence>
<dbReference type="Pfam" id="PF08669">
    <property type="entry name" value="GCV_T_C"/>
    <property type="match status" value="1"/>
</dbReference>
<evidence type="ECO:0000256" key="2">
    <source>
        <dbReference type="ARBA" id="ARBA00012616"/>
    </source>
</evidence>
<dbReference type="SUPFAM" id="SSF103025">
    <property type="entry name" value="Folate-binding domain"/>
    <property type="match status" value="1"/>
</dbReference>
<dbReference type="GO" id="GO:0004047">
    <property type="term" value="F:aminomethyltransferase activity"/>
    <property type="evidence" value="ECO:0007669"/>
    <property type="project" value="UniProtKB-EC"/>
</dbReference>
<evidence type="ECO:0000256" key="1">
    <source>
        <dbReference type="ARBA" id="ARBA00008609"/>
    </source>
</evidence>
<dbReference type="Gene3D" id="2.40.30.110">
    <property type="entry name" value="Aminomethyltransferase beta-barrel domains"/>
    <property type="match status" value="1"/>
</dbReference>
<dbReference type="NCBIfam" id="TIGR00528">
    <property type="entry name" value="gcvT"/>
    <property type="match status" value="1"/>
</dbReference>
<dbReference type="InterPro" id="IPR029043">
    <property type="entry name" value="GcvT/YgfZ_C"/>
</dbReference>
<proteinExistence type="inferred from homology"/>
<dbReference type="InterPro" id="IPR006223">
    <property type="entry name" value="GcvT"/>
</dbReference>
<evidence type="ECO:0000256" key="3">
    <source>
        <dbReference type="ARBA" id="ARBA00022576"/>
    </source>
</evidence>
<comment type="catalytic activity">
    <reaction evidence="6">
        <text>N(6)-[(R)-S(8)-aminomethyldihydrolipoyl]-L-lysyl-[protein] + (6S)-5,6,7,8-tetrahydrofolate = N(6)-[(R)-dihydrolipoyl]-L-lysyl-[protein] + (6R)-5,10-methylene-5,6,7,8-tetrahydrofolate + NH4(+)</text>
        <dbReference type="Rhea" id="RHEA:16945"/>
        <dbReference type="Rhea" id="RHEA-COMP:10475"/>
        <dbReference type="Rhea" id="RHEA-COMP:10492"/>
        <dbReference type="ChEBI" id="CHEBI:15636"/>
        <dbReference type="ChEBI" id="CHEBI:28938"/>
        <dbReference type="ChEBI" id="CHEBI:57453"/>
        <dbReference type="ChEBI" id="CHEBI:83100"/>
        <dbReference type="ChEBI" id="CHEBI:83143"/>
        <dbReference type="EC" id="2.1.2.10"/>
    </reaction>
</comment>
<dbReference type="RefSeq" id="WP_338364810.1">
    <property type="nucleotide sequence ID" value="NZ_CAWVOK010000033.1"/>
</dbReference>
<organism evidence="9 10">
    <name type="scientific">Candidatus Xenohaliotis californiensis</name>
    <dbReference type="NCBI Taxonomy" id="84677"/>
    <lineage>
        <taxon>Bacteria</taxon>
        <taxon>Pseudomonadati</taxon>
        <taxon>Pseudomonadota</taxon>
        <taxon>Alphaproteobacteria</taxon>
        <taxon>Rickettsiales</taxon>
        <taxon>Anaplasmataceae</taxon>
        <taxon>Candidatus Xenohaliotis</taxon>
    </lineage>
</organism>
<evidence type="ECO:0000259" key="8">
    <source>
        <dbReference type="Pfam" id="PF08669"/>
    </source>
</evidence>
<evidence type="ECO:0000313" key="10">
    <source>
        <dbReference type="Proteomes" id="UP001314181"/>
    </source>
</evidence>
<evidence type="ECO:0000256" key="5">
    <source>
        <dbReference type="ARBA" id="ARBA00031395"/>
    </source>
</evidence>
<dbReference type="Pfam" id="PF01571">
    <property type="entry name" value="GCV_T"/>
    <property type="match status" value="1"/>
</dbReference>
<dbReference type="PIRSF" id="PIRSF006487">
    <property type="entry name" value="GcvT"/>
    <property type="match status" value="1"/>
</dbReference>
<accession>A0ABM9N9A6</accession>
<comment type="similarity">
    <text evidence="1">Belongs to the GcvT family.</text>
</comment>
<dbReference type="PANTHER" id="PTHR43757">
    <property type="entry name" value="AMINOMETHYLTRANSFERASE"/>
    <property type="match status" value="1"/>
</dbReference>
<dbReference type="Gene3D" id="4.10.1250.10">
    <property type="entry name" value="Aminomethyltransferase fragment"/>
    <property type="match status" value="1"/>
</dbReference>
<dbReference type="Proteomes" id="UP001314181">
    <property type="component" value="Unassembled WGS sequence"/>
</dbReference>
<dbReference type="PANTHER" id="PTHR43757:SF2">
    <property type="entry name" value="AMINOMETHYLTRANSFERASE, MITOCHONDRIAL"/>
    <property type="match status" value="1"/>
</dbReference>